<sequence length="85" mass="9758">MQLATTLANTKITLGQMMEFLDERYTLDKSITLLFKGILLDKAPYPKRKQGNMSYSEKIKKGIHPGLTERGTVPFKEFLQEHISQ</sequence>
<evidence type="ECO:0000313" key="1">
    <source>
        <dbReference type="EMBL" id="KAJ9059708.1"/>
    </source>
</evidence>
<gene>
    <name evidence="1" type="ORF">DSO57_1038659</name>
</gene>
<proteinExistence type="predicted"/>
<feature type="non-terminal residue" evidence="1">
    <location>
        <position position="85"/>
    </location>
</feature>
<name>A0ACC2SBN1_9FUNG</name>
<comment type="caution">
    <text evidence="1">The sequence shown here is derived from an EMBL/GenBank/DDBJ whole genome shotgun (WGS) entry which is preliminary data.</text>
</comment>
<accession>A0ACC2SBN1</accession>
<dbReference type="Proteomes" id="UP001165960">
    <property type="component" value="Unassembled WGS sequence"/>
</dbReference>
<protein>
    <submittedName>
        <fullName evidence="1">Uncharacterized protein</fullName>
    </submittedName>
</protein>
<organism evidence="1 2">
    <name type="scientific">Entomophthora muscae</name>
    <dbReference type="NCBI Taxonomy" id="34485"/>
    <lineage>
        <taxon>Eukaryota</taxon>
        <taxon>Fungi</taxon>
        <taxon>Fungi incertae sedis</taxon>
        <taxon>Zoopagomycota</taxon>
        <taxon>Entomophthoromycotina</taxon>
        <taxon>Entomophthoromycetes</taxon>
        <taxon>Entomophthorales</taxon>
        <taxon>Entomophthoraceae</taxon>
        <taxon>Entomophthora</taxon>
    </lineage>
</organism>
<reference evidence="1" key="1">
    <citation type="submission" date="2022-04" db="EMBL/GenBank/DDBJ databases">
        <title>Genome of the entomopathogenic fungus Entomophthora muscae.</title>
        <authorList>
            <person name="Elya C."/>
            <person name="Lovett B.R."/>
            <person name="Lee E."/>
            <person name="Macias A.M."/>
            <person name="Hajek A.E."/>
            <person name="De Bivort B.L."/>
            <person name="Kasson M.T."/>
            <person name="De Fine Licht H.H."/>
            <person name="Stajich J.E."/>
        </authorList>
    </citation>
    <scope>NUCLEOTIDE SEQUENCE</scope>
    <source>
        <strain evidence="1">Berkeley</strain>
    </source>
</reference>
<evidence type="ECO:0000313" key="2">
    <source>
        <dbReference type="Proteomes" id="UP001165960"/>
    </source>
</evidence>
<keyword evidence="2" id="KW-1185">Reference proteome</keyword>
<dbReference type="EMBL" id="QTSX02005485">
    <property type="protein sequence ID" value="KAJ9059708.1"/>
    <property type="molecule type" value="Genomic_DNA"/>
</dbReference>